<dbReference type="Pfam" id="PF04389">
    <property type="entry name" value="Peptidase_M28"/>
    <property type="match status" value="1"/>
</dbReference>
<dbReference type="Pfam" id="PF22248">
    <property type="entry name" value="ERMP1_C"/>
    <property type="match status" value="1"/>
</dbReference>
<feature type="transmembrane region" description="Helical" evidence="15">
    <location>
        <begin position="526"/>
        <end position="546"/>
    </location>
</feature>
<feature type="transmembrane region" description="Helical" evidence="15">
    <location>
        <begin position="597"/>
        <end position="619"/>
    </location>
</feature>
<evidence type="ECO:0000313" key="19">
    <source>
        <dbReference type="Proteomes" id="UP000504634"/>
    </source>
</evidence>
<dbReference type="GeneID" id="115625784"/>
<evidence type="ECO:0000256" key="6">
    <source>
        <dbReference type="ARBA" id="ARBA00022723"/>
    </source>
</evidence>
<evidence type="ECO:0000256" key="5">
    <source>
        <dbReference type="ARBA" id="ARBA00022692"/>
    </source>
</evidence>
<feature type="transmembrane region" description="Helical" evidence="15">
    <location>
        <begin position="391"/>
        <end position="409"/>
    </location>
</feature>
<protein>
    <recommendedName>
        <fullName evidence="14">FXNA-like protease</fullName>
    </recommendedName>
</protein>
<feature type="transmembrane region" description="Helical" evidence="15">
    <location>
        <begin position="558"/>
        <end position="585"/>
    </location>
</feature>
<keyword evidence="9" id="KW-0862">Zinc</keyword>
<evidence type="ECO:0000256" key="10">
    <source>
        <dbReference type="ARBA" id="ARBA00022989"/>
    </source>
</evidence>
<dbReference type="InterPro" id="IPR053973">
    <property type="entry name" value="ERMP1-like_C"/>
</dbReference>
<evidence type="ECO:0000256" key="2">
    <source>
        <dbReference type="ARBA" id="ARBA00004477"/>
    </source>
</evidence>
<dbReference type="OrthoDB" id="76293at2759"/>
<feature type="transmembrane region" description="Helical" evidence="15">
    <location>
        <begin position="41"/>
        <end position="61"/>
    </location>
</feature>
<keyword evidence="8" id="KW-0256">Endoplasmic reticulum</keyword>
<evidence type="ECO:0000256" key="14">
    <source>
        <dbReference type="ARBA" id="ARBA00078796"/>
    </source>
</evidence>
<dbReference type="CDD" id="cd03875">
    <property type="entry name" value="M28_Fxna_like"/>
    <property type="match status" value="1"/>
</dbReference>
<dbReference type="Pfam" id="PF22249">
    <property type="entry name" value="ERMP1-TM"/>
    <property type="match status" value="1"/>
</dbReference>
<dbReference type="InterPro" id="IPR048024">
    <property type="entry name" value="Fxna-like_M28_dom"/>
</dbReference>
<feature type="transmembrane region" description="Helical" evidence="15">
    <location>
        <begin position="501"/>
        <end position="520"/>
    </location>
</feature>
<keyword evidence="12 15" id="KW-0472">Membrane</keyword>
<feature type="domain" description="Endoplasmic reticulum metallopeptidase 1/1-A TM" evidence="18">
    <location>
        <begin position="429"/>
        <end position="637"/>
    </location>
</feature>
<dbReference type="GO" id="GO:0006508">
    <property type="term" value="P:proteolysis"/>
    <property type="evidence" value="ECO:0007669"/>
    <property type="project" value="UniProtKB-KW"/>
</dbReference>
<feature type="domain" description="Peptidase M28" evidence="16">
    <location>
        <begin position="156"/>
        <end position="351"/>
    </location>
</feature>
<dbReference type="PANTHER" id="PTHR12147">
    <property type="entry name" value="METALLOPEPTIDASE M28 FAMILY MEMBER"/>
    <property type="match status" value="1"/>
</dbReference>
<evidence type="ECO:0000256" key="4">
    <source>
        <dbReference type="ARBA" id="ARBA00022670"/>
    </source>
</evidence>
<name>A0A6J2TLA3_DROLE</name>
<feature type="transmembrane region" description="Helical" evidence="15">
    <location>
        <begin position="465"/>
        <end position="489"/>
    </location>
</feature>
<keyword evidence="4" id="KW-0645">Protease</keyword>
<comment type="cofactor">
    <cofactor evidence="1">
        <name>Zn(2+)</name>
        <dbReference type="ChEBI" id="CHEBI:29105"/>
    </cofactor>
</comment>
<feature type="transmembrane region" description="Helical" evidence="15">
    <location>
        <begin position="626"/>
        <end position="649"/>
    </location>
</feature>
<feature type="transmembrane region" description="Helical" evidence="15">
    <location>
        <begin position="421"/>
        <end position="445"/>
    </location>
</feature>
<evidence type="ECO:0000259" key="18">
    <source>
        <dbReference type="Pfam" id="PF22249"/>
    </source>
</evidence>
<dbReference type="Proteomes" id="UP000504634">
    <property type="component" value="Unplaced"/>
</dbReference>
<evidence type="ECO:0000256" key="8">
    <source>
        <dbReference type="ARBA" id="ARBA00022824"/>
    </source>
</evidence>
<keyword evidence="5 15" id="KW-0812">Transmembrane</keyword>
<dbReference type="SUPFAM" id="SSF53187">
    <property type="entry name" value="Zn-dependent exopeptidases"/>
    <property type="match status" value="1"/>
</dbReference>
<dbReference type="PANTHER" id="PTHR12147:SF22">
    <property type="entry name" value="ENDOPLASMIC RETICULUM METALLOPEPTIDASE 1"/>
    <property type="match status" value="1"/>
</dbReference>
<evidence type="ECO:0000256" key="15">
    <source>
        <dbReference type="SAM" id="Phobius"/>
    </source>
</evidence>
<gene>
    <name evidence="20" type="primary">LOC115625784</name>
</gene>
<evidence type="ECO:0000259" key="17">
    <source>
        <dbReference type="Pfam" id="PF22248"/>
    </source>
</evidence>
<keyword evidence="19" id="KW-1185">Reference proteome</keyword>
<dbReference type="AlphaFoldDB" id="A0A6J2TLA3"/>
<dbReference type="GO" id="GO:0005789">
    <property type="term" value="C:endoplasmic reticulum membrane"/>
    <property type="evidence" value="ECO:0007669"/>
    <property type="project" value="UniProtKB-SubCell"/>
</dbReference>
<keyword evidence="10 15" id="KW-1133">Transmembrane helix</keyword>
<reference evidence="20" key="1">
    <citation type="submission" date="2025-08" db="UniProtKB">
        <authorList>
            <consortium name="RefSeq"/>
        </authorList>
    </citation>
    <scope>IDENTIFICATION</scope>
    <source>
        <strain evidence="20">11010-0011.00</strain>
        <tissue evidence="20">Whole body</tissue>
    </source>
</reference>
<evidence type="ECO:0000259" key="16">
    <source>
        <dbReference type="Pfam" id="PF04389"/>
    </source>
</evidence>
<dbReference type="RefSeq" id="XP_030376819.1">
    <property type="nucleotide sequence ID" value="XM_030520959.1"/>
</dbReference>
<evidence type="ECO:0000256" key="7">
    <source>
        <dbReference type="ARBA" id="ARBA00022801"/>
    </source>
</evidence>
<evidence type="ECO:0000256" key="12">
    <source>
        <dbReference type="ARBA" id="ARBA00023136"/>
    </source>
</evidence>
<sequence>MLLLHHFMRDYYGYGSSRESEDEESLKSSEKRASRKVHCGYAPGFLLFWVTLFFALVIPLFNRLPEGLTIEDESHNKGAFIAERAQKLLYEYDVIGPKVVGSHENENVTVALLRSEIDSIRQVMLTGMFEMEVDVQQVSGAYMRSSIVNMYQGVQNVVVKLSCKVSTSNSYLLVNSHFDSKPGSPGAGDDGHMMVAMLEVLRQMATTNQTFEHPIVFLFNGAEENSLQGSHGFITQHKWAKQCKALINLDAAGSGGREILFQSGPNHPWLMKYYKKYALHPFATTMAEEIFQAGIIPSDTDFRVFRDYGNVPGLDMAQCTNGYVYHTKYDTYNVIPRGSLQNTGDNLLALVRGFSNASELYNTQEHADGHAVFFDFLGLFFIYHTEEDSSIYNMGLAVIALMLILISLVRISCNSYGSLGYVFFLFIKLFVLQLVGFALGLVLPLAVAYMMDSLDRTLSYFTNTWLAVGLYAIPSMIGLSLPTAMYFSLKSKSRIDQSYQLQLAVHAHCTIIAVLAISLTWLGVRSTYLCGIALLFYVGALAFNLLTSLHDRLFAWKLVLCLSQLLPFVYFCYLFYAFVVVLIPMTGRNGNAANPDLLIAGICALGTILSMGFLMPLLNDFRRPKLILTMLAILTITFAYIGVATQIGFPYRPKTNVQRVNMQQVHRIFYEYDGQINKEEFGYLLDFQNRRMERPLYGSKVNLTGLRTLDEDCSKYMMCGMPFFSRIAQTPSQIRWLQRSPLKMPGDVTLENINKSGSGNGTRFEFRLTGPPHMSLFVQPLEGTAITGWSFIRNPLDNPDKYGPPYYIYFCYGNDSSPLNFHIDVNKTNGDFNVPLFELGVVAHYLSTSYTRDSDAQKFIDDFPDYTFIMDWPSIYKRYIY</sequence>
<dbReference type="GO" id="GO:0046872">
    <property type="term" value="F:metal ion binding"/>
    <property type="evidence" value="ECO:0007669"/>
    <property type="project" value="UniProtKB-KW"/>
</dbReference>
<dbReference type="InterPro" id="IPR007484">
    <property type="entry name" value="Peptidase_M28"/>
</dbReference>
<evidence type="ECO:0000256" key="3">
    <source>
        <dbReference type="ARBA" id="ARBA00010918"/>
    </source>
</evidence>
<comment type="similarity">
    <text evidence="3">Belongs to the peptidase M28 family.</text>
</comment>
<proteinExistence type="inferred from homology"/>
<keyword evidence="7" id="KW-0378">Hydrolase</keyword>
<comment type="subcellular location">
    <subcellularLocation>
        <location evidence="2">Endoplasmic reticulum membrane</location>
        <topology evidence="2">Multi-pass membrane protein</topology>
    </subcellularLocation>
</comment>
<keyword evidence="13" id="KW-0325">Glycoprotein</keyword>
<keyword evidence="6" id="KW-0479">Metal-binding</keyword>
<evidence type="ECO:0000256" key="13">
    <source>
        <dbReference type="ARBA" id="ARBA00023180"/>
    </source>
</evidence>
<accession>A0A6J2TLA3</accession>
<evidence type="ECO:0000313" key="20">
    <source>
        <dbReference type="RefSeq" id="XP_030376819.1"/>
    </source>
</evidence>
<dbReference type="InterPro" id="IPR053974">
    <property type="entry name" value="ERMP1_1-A_TM"/>
</dbReference>
<keyword evidence="11" id="KW-0482">Metalloprotease</keyword>
<evidence type="ECO:0000256" key="1">
    <source>
        <dbReference type="ARBA" id="ARBA00001947"/>
    </source>
</evidence>
<dbReference type="Gene3D" id="3.40.630.10">
    <property type="entry name" value="Zn peptidases"/>
    <property type="match status" value="1"/>
</dbReference>
<evidence type="ECO:0000256" key="9">
    <source>
        <dbReference type="ARBA" id="ARBA00022833"/>
    </source>
</evidence>
<dbReference type="FunFam" id="3.40.630.10:FF:000008">
    <property type="entry name" value="Endoplasmic reticulum metallopeptidase 1"/>
    <property type="match status" value="1"/>
</dbReference>
<organism evidence="19 20">
    <name type="scientific">Drosophila lebanonensis</name>
    <name type="common">Fruit fly</name>
    <name type="synonym">Scaptodrosophila lebanonensis</name>
    <dbReference type="NCBI Taxonomy" id="7225"/>
    <lineage>
        <taxon>Eukaryota</taxon>
        <taxon>Metazoa</taxon>
        <taxon>Ecdysozoa</taxon>
        <taxon>Arthropoda</taxon>
        <taxon>Hexapoda</taxon>
        <taxon>Insecta</taxon>
        <taxon>Pterygota</taxon>
        <taxon>Neoptera</taxon>
        <taxon>Endopterygota</taxon>
        <taxon>Diptera</taxon>
        <taxon>Brachycera</taxon>
        <taxon>Muscomorpha</taxon>
        <taxon>Ephydroidea</taxon>
        <taxon>Drosophilidae</taxon>
        <taxon>Scaptodrosophila</taxon>
    </lineage>
</organism>
<evidence type="ECO:0000256" key="11">
    <source>
        <dbReference type="ARBA" id="ARBA00023049"/>
    </source>
</evidence>
<dbReference type="GO" id="GO:0008235">
    <property type="term" value="F:metalloexopeptidase activity"/>
    <property type="evidence" value="ECO:0007669"/>
    <property type="project" value="InterPro"/>
</dbReference>
<feature type="domain" description="Endoplasmic reticulum metallopeptidase 1-like C-terminal" evidence="17">
    <location>
        <begin position="655"/>
        <end position="879"/>
    </location>
</feature>
<dbReference type="InterPro" id="IPR045175">
    <property type="entry name" value="M28_fam"/>
</dbReference>